<evidence type="ECO:0000256" key="2">
    <source>
        <dbReference type="SAM" id="Phobius"/>
    </source>
</evidence>
<dbReference type="AlphaFoldDB" id="A0A9P6GPE9"/>
<keyword evidence="2" id="KW-0812">Transmembrane</keyword>
<feature type="region of interest" description="Disordered" evidence="1">
    <location>
        <begin position="1"/>
        <end position="22"/>
    </location>
</feature>
<feature type="transmembrane region" description="Helical" evidence="2">
    <location>
        <begin position="192"/>
        <end position="213"/>
    </location>
</feature>
<evidence type="ECO:0000313" key="3">
    <source>
        <dbReference type="EMBL" id="KAF9738110.1"/>
    </source>
</evidence>
<proteinExistence type="predicted"/>
<comment type="caution">
    <text evidence="3">The sequence shown here is derived from an EMBL/GenBank/DDBJ whole genome shotgun (WGS) entry which is preliminary data.</text>
</comment>
<feature type="transmembrane region" description="Helical" evidence="2">
    <location>
        <begin position="240"/>
        <end position="265"/>
    </location>
</feature>
<reference evidence="3" key="1">
    <citation type="journal article" date="2020" name="Mol. Plant Microbe Interact.">
        <title>Genome Sequence of the Biocontrol Agent Coniothyrium minitans strain Conio (IMI 134523).</title>
        <authorList>
            <person name="Patel D."/>
            <person name="Shittu T.A."/>
            <person name="Baroncelli R."/>
            <person name="Muthumeenakshi S."/>
            <person name="Osborne T.H."/>
            <person name="Janganan T.K."/>
            <person name="Sreenivasaprasad S."/>
        </authorList>
    </citation>
    <scope>NUCLEOTIDE SEQUENCE</scope>
    <source>
        <strain evidence="3">Conio</strain>
    </source>
</reference>
<feature type="transmembrane region" description="Helical" evidence="2">
    <location>
        <begin position="137"/>
        <end position="156"/>
    </location>
</feature>
<gene>
    <name evidence="3" type="ORF">PMIN01_03393</name>
</gene>
<organism evidence="3 4">
    <name type="scientific">Paraphaeosphaeria minitans</name>
    <dbReference type="NCBI Taxonomy" id="565426"/>
    <lineage>
        <taxon>Eukaryota</taxon>
        <taxon>Fungi</taxon>
        <taxon>Dikarya</taxon>
        <taxon>Ascomycota</taxon>
        <taxon>Pezizomycotina</taxon>
        <taxon>Dothideomycetes</taxon>
        <taxon>Pleosporomycetidae</taxon>
        <taxon>Pleosporales</taxon>
        <taxon>Massarineae</taxon>
        <taxon>Didymosphaeriaceae</taxon>
        <taxon>Paraphaeosphaeria</taxon>
    </lineage>
</organism>
<sequence length="278" mass="30884">MSASLRAAQHSTNERATSSFESISPFGSTAPLNPVSRFETATPFDDVSPFDSTSPRKRWAQPGCELNTTITSHGLKASEIVVVDSCRCQNHRQRYPEVEAIIQMFFRVCAIILNIVVLIIVRILDTDLQTLLEVNKLYGGIAFSFLLNAIELLSLSNPQSTLLIHIFPSLLPAIPSVLSPELQPRFPRLPSLALCICELAAMIGSFYSAITFLNPKIEDDALRNGCPMATCVTPEEHDMIYGYMIEAMIGLVHCGFFFMAFVHYAKRKGPGWLGRLER</sequence>
<accession>A0A9P6GPE9</accession>
<dbReference type="Proteomes" id="UP000756921">
    <property type="component" value="Unassembled WGS sequence"/>
</dbReference>
<evidence type="ECO:0000313" key="4">
    <source>
        <dbReference type="Proteomes" id="UP000756921"/>
    </source>
</evidence>
<feature type="transmembrane region" description="Helical" evidence="2">
    <location>
        <begin position="104"/>
        <end position="125"/>
    </location>
</feature>
<dbReference type="EMBL" id="WJXW01000003">
    <property type="protein sequence ID" value="KAF9738110.1"/>
    <property type="molecule type" value="Genomic_DNA"/>
</dbReference>
<evidence type="ECO:0000256" key="1">
    <source>
        <dbReference type="SAM" id="MobiDB-lite"/>
    </source>
</evidence>
<keyword evidence="2" id="KW-1133">Transmembrane helix</keyword>
<keyword evidence="4" id="KW-1185">Reference proteome</keyword>
<name>A0A9P6GPE9_9PLEO</name>
<dbReference type="OrthoDB" id="3748943at2759"/>
<keyword evidence="2" id="KW-0472">Membrane</keyword>
<protein>
    <submittedName>
        <fullName evidence="3">Uncharacterized protein</fullName>
    </submittedName>
</protein>